<evidence type="ECO:0000313" key="1">
    <source>
        <dbReference type="EMBL" id="QJA68970.1"/>
    </source>
</evidence>
<gene>
    <name evidence="1" type="ORF">MM415A05286_0010</name>
</gene>
<dbReference type="Gene3D" id="3.90.320.10">
    <property type="match status" value="1"/>
</dbReference>
<reference evidence="1" key="1">
    <citation type="submission" date="2020-03" db="EMBL/GenBank/DDBJ databases">
        <title>The deep terrestrial virosphere.</title>
        <authorList>
            <person name="Holmfeldt K."/>
            <person name="Nilsson E."/>
            <person name="Simone D."/>
            <person name="Lopez-Fernandez M."/>
            <person name="Wu X."/>
            <person name="de Brujin I."/>
            <person name="Lundin D."/>
            <person name="Andersson A."/>
            <person name="Bertilsson S."/>
            <person name="Dopson M."/>
        </authorList>
    </citation>
    <scope>NUCLEOTIDE SEQUENCE</scope>
    <source>
        <strain evidence="1">MM415A05286</strain>
    </source>
</reference>
<evidence type="ECO:0008006" key="2">
    <source>
        <dbReference type="Google" id="ProtNLM"/>
    </source>
</evidence>
<sequence length="221" mass="25730">MSNTYFCKELNKELPSVTTILNIIAKGEGFNNWLKKQGANADKLLTDAGDFGTNIHNHLETIGKGDILDTSLFKPKQKRCVEAFQDWVDKNVKRFICTEQSVYNIGEEYAGTEDSVVELLDGRIALLDYKTSSYIYDTHELQACAYLKAHELSYGIKIDTAYILRFEKNEDKEKDMEEREVRNIDYQYEVFLATLKLWQWKNKYKKGVINDTKRKENLLKK</sequence>
<protein>
    <recommendedName>
        <fullName evidence="2">PD-(D/E)XK endonuclease-like domain-containing protein</fullName>
    </recommendedName>
</protein>
<organism evidence="1">
    <name type="scientific">viral metagenome</name>
    <dbReference type="NCBI Taxonomy" id="1070528"/>
    <lineage>
        <taxon>unclassified sequences</taxon>
        <taxon>metagenomes</taxon>
        <taxon>organismal metagenomes</taxon>
    </lineage>
</organism>
<name>A0A6M3JGR2_9ZZZZ</name>
<accession>A0A6M3JGR2</accession>
<dbReference type="AlphaFoldDB" id="A0A6M3JGR2"/>
<dbReference type="InterPro" id="IPR011604">
    <property type="entry name" value="PDDEXK-like_dom_sf"/>
</dbReference>
<proteinExistence type="predicted"/>
<dbReference type="EMBL" id="MT141665">
    <property type="protein sequence ID" value="QJA68970.1"/>
    <property type="molecule type" value="Genomic_DNA"/>
</dbReference>